<reference evidence="1" key="1">
    <citation type="submission" date="2023-08" db="EMBL/GenBank/DDBJ databases">
        <authorList>
            <person name="Chen Y."/>
            <person name="Shah S."/>
            <person name="Dougan E. K."/>
            <person name="Thang M."/>
            <person name="Chan C."/>
        </authorList>
    </citation>
    <scope>NUCLEOTIDE SEQUENCE</scope>
</reference>
<keyword evidence="2" id="KW-1185">Reference proteome</keyword>
<accession>A0AA36HYI6</accession>
<proteinExistence type="predicted"/>
<protein>
    <submittedName>
        <fullName evidence="1">Uncharacterized protein</fullName>
    </submittedName>
</protein>
<evidence type="ECO:0000313" key="1">
    <source>
        <dbReference type="EMBL" id="CAJ1377436.1"/>
    </source>
</evidence>
<comment type="caution">
    <text evidence="1">The sequence shown here is derived from an EMBL/GenBank/DDBJ whole genome shotgun (WGS) entry which is preliminary data.</text>
</comment>
<gene>
    <name evidence="1" type="ORF">EVOR1521_LOCUS6234</name>
</gene>
<organism evidence="1 2">
    <name type="scientific">Effrenium voratum</name>
    <dbReference type="NCBI Taxonomy" id="2562239"/>
    <lineage>
        <taxon>Eukaryota</taxon>
        <taxon>Sar</taxon>
        <taxon>Alveolata</taxon>
        <taxon>Dinophyceae</taxon>
        <taxon>Suessiales</taxon>
        <taxon>Symbiodiniaceae</taxon>
        <taxon>Effrenium</taxon>
    </lineage>
</organism>
<sequence length="123" mass="13572">MWVTVTPLGFTIVYEEVPWKLLAERSGPAPPRKDDPDATAFIQELVNANLRALLDDDGSFQKYLQDQEDQAADWKGLQPAFGGVLDNQGNKLLTRLFTYVTVDGKIGTAQVVCTGLKTSLDPF</sequence>
<dbReference type="AlphaFoldDB" id="A0AA36HYI6"/>
<evidence type="ECO:0000313" key="2">
    <source>
        <dbReference type="Proteomes" id="UP001178507"/>
    </source>
</evidence>
<dbReference type="Proteomes" id="UP001178507">
    <property type="component" value="Unassembled WGS sequence"/>
</dbReference>
<dbReference type="EMBL" id="CAUJNA010000462">
    <property type="protein sequence ID" value="CAJ1377436.1"/>
    <property type="molecule type" value="Genomic_DNA"/>
</dbReference>
<name>A0AA36HYI6_9DINO</name>